<dbReference type="GeneTree" id="ENSGT00390000011354"/>
<dbReference type="InterPro" id="IPR013087">
    <property type="entry name" value="Znf_C2H2_type"/>
</dbReference>
<dbReference type="SMART" id="SM00355">
    <property type="entry name" value="ZnF_C2H2"/>
    <property type="match status" value="3"/>
</dbReference>
<sequence>RKSIQQPDTPLVCPIVNCNRRFDNIFLLQGHVKRFDHSPCNPAAMLGLLNEQHFGCVMCYKVFANFQDYTNHLSTESCAGTCTAPLSIRCFGCPTCFHLFNSHGACLNHMTAASHDHHAVKLSDDEAKAAPLPFPEVARKKLEELCRAVPFMVNCSNCAHVLTSHSQVCNHLKYKCPTGTPVALAQKAPADVAAVFRKRGSCWTCGQLFQDFASCFVHGEAKQHSIRNVLTTFAALQEFSHVSVLPVAGKGTAASETKTENICRCGLSFFSEKEVYDHALQVMREQLVVILFVESILMIHMSRIHGGAFLSHYTAFCHSCHVWLEPVQGVIQEHLYNWHTDHGLTTDVCAAQKRHLEGELDLKVIQCHNIIILVYLLCMLK</sequence>
<dbReference type="Ensembl" id="ENSEBUT00000011075.1">
    <property type="protein sequence ID" value="ENSEBUP00000010526.1"/>
    <property type="gene ID" value="ENSEBUG00000006775.1"/>
</dbReference>
<dbReference type="Proteomes" id="UP000694388">
    <property type="component" value="Unplaced"/>
</dbReference>
<evidence type="ECO:0000259" key="2">
    <source>
        <dbReference type="PROSITE" id="PS50157"/>
    </source>
</evidence>
<keyword evidence="1" id="KW-0863">Zinc-finger</keyword>
<protein>
    <recommendedName>
        <fullName evidence="2">C2H2-type domain-containing protein</fullName>
    </recommendedName>
</protein>
<keyword evidence="1" id="KW-0479">Metal-binding</keyword>
<dbReference type="PROSITE" id="PS50157">
    <property type="entry name" value="ZINC_FINGER_C2H2_2"/>
    <property type="match status" value="1"/>
</dbReference>
<reference evidence="3" key="1">
    <citation type="submission" date="2025-08" db="UniProtKB">
        <authorList>
            <consortium name="Ensembl"/>
        </authorList>
    </citation>
    <scope>IDENTIFICATION</scope>
</reference>
<evidence type="ECO:0000256" key="1">
    <source>
        <dbReference type="PROSITE-ProRule" id="PRU00042"/>
    </source>
</evidence>
<keyword evidence="1" id="KW-0862">Zinc</keyword>
<dbReference type="PROSITE" id="PS00028">
    <property type="entry name" value="ZINC_FINGER_C2H2_1"/>
    <property type="match status" value="1"/>
</dbReference>
<feature type="domain" description="C2H2-type" evidence="2">
    <location>
        <begin position="11"/>
        <end position="42"/>
    </location>
</feature>
<keyword evidence="4" id="KW-1185">Reference proteome</keyword>
<dbReference type="Pfam" id="PF23103">
    <property type="entry name" value="Zf-C2H2_ZNF451_5th"/>
    <property type="match status" value="1"/>
</dbReference>
<dbReference type="AlphaFoldDB" id="A0A8C4Q5Z3"/>
<proteinExistence type="predicted"/>
<name>A0A8C4Q5Z3_EPTBU</name>
<dbReference type="InterPro" id="IPR058950">
    <property type="entry name" value="Zf-C2H2_ZNF451_5th"/>
</dbReference>
<organism evidence="3 4">
    <name type="scientific">Eptatretus burgeri</name>
    <name type="common">Inshore hagfish</name>
    <dbReference type="NCBI Taxonomy" id="7764"/>
    <lineage>
        <taxon>Eukaryota</taxon>
        <taxon>Metazoa</taxon>
        <taxon>Chordata</taxon>
        <taxon>Craniata</taxon>
        <taxon>Vertebrata</taxon>
        <taxon>Cyclostomata</taxon>
        <taxon>Myxini</taxon>
        <taxon>Myxiniformes</taxon>
        <taxon>Myxinidae</taxon>
        <taxon>Eptatretinae</taxon>
        <taxon>Eptatretus</taxon>
    </lineage>
</organism>
<dbReference type="GO" id="GO:0008270">
    <property type="term" value="F:zinc ion binding"/>
    <property type="evidence" value="ECO:0007669"/>
    <property type="project" value="UniProtKB-KW"/>
</dbReference>
<dbReference type="Pfam" id="PF23101">
    <property type="entry name" value="Zf-C2H2_ZNF451_1st"/>
    <property type="match status" value="1"/>
</dbReference>
<dbReference type="InterPro" id="IPR058156">
    <property type="entry name" value="Znf-C2H2_ZNF451"/>
</dbReference>
<dbReference type="InterPro" id="IPR058949">
    <property type="entry name" value="Zf-C2H2_ZNF451_1st"/>
</dbReference>
<evidence type="ECO:0000313" key="3">
    <source>
        <dbReference type="Ensembl" id="ENSEBUP00000010526.1"/>
    </source>
</evidence>
<reference evidence="3" key="2">
    <citation type="submission" date="2025-09" db="UniProtKB">
        <authorList>
            <consortium name="Ensembl"/>
        </authorList>
    </citation>
    <scope>IDENTIFICATION</scope>
</reference>
<evidence type="ECO:0000313" key="4">
    <source>
        <dbReference type="Proteomes" id="UP000694388"/>
    </source>
</evidence>
<dbReference type="Pfam" id="PF23108">
    <property type="entry name" value="Zf-C2H2_ZNF451"/>
    <property type="match status" value="1"/>
</dbReference>
<accession>A0A8C4Q5Z3</accession>